<dbReference type="AlphaFoldDB" id="K1L9R3"/>
<organism evidence="1 2">
    <name type="scientific">Cecembia lonarensis (strain CCUG 58316 / KCTC 22772 / LW9)</name>
    <dbReference type="NCBI Taxonomy" id="1225176"/>
    <lineage>
        <taxon>Bacteria</taxon>
        <taxon>Pseudomonadati</taxon>
        <taxon>Bacteroidota</taxon>
        <taxon>Cytophagia</taxon>
        <taxon>Cytophagales</taxon>
        <taxon>Cyclobacteriaceae</taxon>
        <taxon>Cecembia</taxon>
    </lineage>
</organism>
<dbReference type="EMBL" id="AMGM01000351">
    <property type="protein sequence ID" value="EKB47148.1"/>
    <property type="molecule type" value="Genomic_DNA"/>
</dbReference>
<evidence type="ECO:0000313" key="2">
    <source>
        <dbReference type="Proteomes" id="UP000004478"/>
    </source>
</evidence>
<reference evidence="1 2" key="1">
    <citation type="journal article" date="2012" name="J. Bacteriol.">
        <title>Draft Genome Sequence of Cecembia lonarensis Strain LW9T, Isolated from Lonar Lake, a Haloalkaline Lake in India.</title>
        <authorList>
            <person name="Shivaji S."/>
            <person name="Ara S."/>
            <person name="Singh A."/>
            <person name="Pinnaka A.K."/>
        </authorList>
    </citation>
    <scope>NUCLEOTIDE SEQUENCE [LARGE SCALE GENOMIC DNA]</scope>
    <source>
        <strain evidence="1 2">LW9</strain>
    </source>
</reference>
<sequence>MQALFGQRGLASAGVDEVGVTAIDDDVALFEQRDQRVDDRVNGAAGLDHDQHAAGSLEACDQLFHGLGADEFALVAVGLQQCVGLGDRAVVQGDGVSVAGEVPGEVCAHDG</sequence>
<name>K1L9R3_CECL9</name>
<comment type="caution">
    <text evidence="1">The sequence shown here is derived from an EMBL/GenBank/DDBJ whole genome shotgun (WGS) entry which is preliminary data.</text>
</comment>
<accession>K1L9R3</accession>
<proteinExistence type="predicted"/>
<gene>
    <name evidence="1" type="ORF">B879_04259</name>
</gene>
<evidence type="ECO:0000313" key="1">
    <source>
        <dbReference type="EMBL" id="EKB47148.1"/>
    </source>
</evidence>
<keyword evidence="2" id="KW-1185">Reference proteome</keyword>
<dbReference type="Proteomes" id="UP000004478">
    <property type="component" value="Unassembled WGS sequence"/>
</dbReference>
<protein>
    <submittedName>
        <fullName evidence="1">Uncharacterized protein</fullName>
    </submittedName>
</protein>